<dbReference type="Gene3D" id="3.40.720.10">
    <property type="entry name" value="Alkaline Phosphatase, subunit A"/>
    <property type="match status" value="1"/>
</dbReference>
<proteinExistence type="predicted"/>
<dbReference type="PANTHER" id="PTHR30443:SF0">
    <property type="entry name" value="PHOSPHOETHANOLAMINE TRANSFERASE EPTA"/>
    <property type="match status" value="1"/>
</dbReference>
<dbReference type="InterPro" id="IPR000917">
    <property type="entry name" value="Sulfatase_N"/>
</dbReference>
<keyword evidence="2" id="KW-1003">Cell membrane</keyword>
<keyword evidence="3 9" id="KW-0808">Transferase</keyword>
<dbReference type="Proteomes" id="UP000628086">
    <property type="component" value="Unassembled WGS sequence"/>
</dbReference>
<comment type="caution">
    <text evidence="9">The sequence shown here is derived from an EMBL/GenBank/DDBJ whole genome shotgun (WGS) entry which is preliminary data.</text>
</comment>
<feature type="domain" description="Sulfatase N-terminal" evidence="8">
    <location>
        <begin position="236"/>
        <end position="510"/>
    </location>
</feature>
<dbReference type="GO" id="GO:0016740">
    <property type="term" value="F:transferase activity"/>
    <property type="evidence" value="ECO:0007669"/>
    <property type="project" value="UniProtKB-KW"/>
</dbReference>
<feature type="transmembrane region" description="Helical" evidence="7">
    <location>
        <begin position="21"/>
        <end position="38"/>
    </location>
</feature>
<dbReference type="CDD" id="cd16017">
    <property type="entry name" value="LptA"/>
    <property type="match status" value="1"/>
</dbReference>
<gene>
    <name evidence="9" type="ORF">HU747_24805</name>
</gene>
<keyword evidence="5 7" id="KW-1133">Transmembrane helix</keyword>
<evidence type="ECO:0000256" key="7">
    <source>
        <dbReference type="SAM" id="Phobius"/>
    </source>
</evidence>
<dbReference type="SUPFAM" id="SSF53649">
    <property type="entry name" value="Alkaline phosphatase-like"/>
    <property type="match status" value="1"/>
</dbReference>
<evidence type="ECO:0000256" key="5">
    <source>
        <dbReference type="ARBA" id="ARBA00022989"/>
    </source>
</evidence>
<protein>
    <submittedName>
        <fullName evidence="9">Phosphoethanolamine transferase</fullName>
    </submittedName>
</protein>
<evidence type="ECO:0000313" key="10">
    <source>
        <dbReference type="Proteomes" id="UP000628086"/>
    </source>
</evidence>
<organism evidence="9 10">
    <name type="scientific">Pseudomonas taiwanensis</name>
    <dbReference type="NCBI Taxonomy" id="470150"/>
    <lineage>
        <taxon>Bacteria</taxon>
        <taxon>Pseudomonadati</taxon>
        <taxon>Pseudomonadota</taxon>
        <taxon>Gammaproteobacteria</taxon>
        <taxon>Pseudomonadales</taxon>
        <taxon>Pseudomonadaceae</taxon>
        <taxon>Pseudomonas</taxon>
    </lineage>
</organism>
<keyword evidence="4 7" id="KW-0812">Transmembrane</keyword>
<sequence length="548" mass="61282">MQTSERTPPLTPHSLISQWPTLVLWAYLLSPLLIRGIANQQHASIDLLALYNLAISGLWLVLLRLVSSNQFKVHALLLPFYLLATIDLFLVLNFNSRLTAAYVFIALTNYKEASDFAATYWKPVVSVLAIFALCYGLGLAGLYKRRYYRSPALALLTACTLLLGYGAYFYKTVKLNSLGTSAVLDLAAKDQSTPFGYLSQIGLTTYLHMQSQEHISKRRTAKIDIISQADEASIETVVFVIGESSRPHNWSLYGYHKPTTPNLDRQKGIYRLDNVCTTSPYTSVAVPAMLSLSPISNWDMIASTQSLVGIYRKAGYDTHWLSVQEVDSFGGIIPHIAAEAQYRQYFERSHDGALLPAYEKIVRDGGTRKQAIFIHIKGSHFDYARRYPDNFKQFKPASGSAKDQITADYDNTILYTDWLLNSLITQLQARRRPALLVYASDHGENILDDHRELLGHGIGNEYDLAVSSFIWASDNLPAPLNLRLAKLKDRADQPISTSSLPHTLLGITGVLTNEYNSAHDLMTDAFVPSKCPYLLGSGYEPSFKFSTR</sequence>
<feature type="transmembrane region" description="Helical" evidence="7">
    <location>
        <begin position="75"/>
        <end position="94"/>
    </location>
</feature>
<comment type="subcellular location">
    <subcellularLocation>
        <location evidence="1">Cell membrane</location>
        <topology evidence="1">Multi-pass membrane protein</topology>
    </subcellularLocation>
</comment>
<accession>A0ABR6VEB3</accession>
<dbReference type="InterPro" id="IPR017850">
    <property type="entry name" value="Alkaline_phosphatase_core_sf"/>
</dbReference>
<feature type="transmembrane region" description="Helical" evidence="7">
    <location>
        <begin position="120"/>
        <end position="140"/>
    </location>
</feature>
<evidence type="ECO:0000256" key="1">
    <source>
        <dbReference type="ARBA" id="ARBA00004651"/>
    </source>
</evidence>
<evidence type="ECO:0000256" key="6">
    <source>
        <dbReference type="ARBA" id="ARBA00023136"/>
    </source>
</evidence>
<dbReference type="Pfam" id="PF00884">
    <property type="entry name" value="Sulfatase"/>
    <property type="match status" value="1"/>
</dbReference>
<evidence type="ECO:0000256" key="3">
    <source>
        <dbReference type="ARBA" id="ARBA00022679"/>
    </source>
</evidence>
<evidence type="ECO:0000313" key="9">
    <source>
        <dbReference type="EMBL" id="MBC3478812.1"/>
    </source>
</evidence>
<dbReference type="EMBL" id="JABWRS010000031">
    <property type="protein sequence ID" value="MBC3478812.1"/>
    <property type="molecule type" value="Genomic_DNA"/>
</dbReference>
<dbReference type="InterPro" id="IPR040423">
    <property type="entry name" value="PEA_transferase"/>
</dbReference>
<feature type="transmembrane region" description="Helical" evidence="7">
    <location>
        <begin position="44"/>
        <end position="63"/>
    </location>
</feature>
<reference evidence="9 10" key="1">
    <citation type="journal article" date="2020" name="Microorganisms">
        <title>Reliable Identification of Environmental Pseudomonas Isolates Using the rpoD Gene.</title>
        <authorList>
            <consortium name="The Broad Institute Genome Sequencing Platform"/>
            <person name="Girard L."/>
            <person name="Lood C."/>
            <person name="Rokni-Zadeh H."/>
            <person name="van Noort V."/>
            <person name="Lavigne R."/>
            <person name="De Mot R."/>
        </authorList>
    </citation>
    <scope>NUCLEOTIDE SEQUENCE [LARGE SCALE GENOMIC DNA]</scope>
    <source>
        <strain evidence="9 10">RW7P2</strain>
    </source>
</reference>
<keyword evidence="6 7" id="KW-0472">Membrane</keyword>
<evidence type="ECO:0000256" key="2">
    <source>
        <dbReference type="ARBA" id="ARBA00022475"/>
    </source>
</evidence>
<evidence type="ECO:0000256" key="4">
    <source>
        <dbReference type="ARBA" id="ARBA00022692"/>
    </source>
</evidence>
<feature type="transmembrane region" description="Helical" evidence="7">
    <location>
        <begin position="152"/>
        <end position="170"/>
    </location>
</feature>
<evidence type="ECO:0000259" key="8">
    <source>
        <dbReference type="Pfam" id="PF00884"/>
    </source>
</evidence>
<name>A0ABR6VEB3_9PSED</name>
<keyword evidence="10" id="KW-1185">Reference proteome</keyword>
<dbReference type="PANTHER" id="PTHR30443">
    <property type="entry name" value="INNER MEMBRANE PROTEIN"/>
    <property type="match status" value="1"/>
</dbReference>
<dbReference type="InterPro" id="IPR058130">
    <property type="entry name" value="PEA_transf_C"/>
</dbReference>